<proteinExistence type="predicted"/>
<name>A0A929BBP5_9PSEU</name>
<dbReference type="RefSeq" id="WP_193928034.1">
    <property type="nucleotide sequence ID" value="NZ_JADEYC010000014.1"/>
</dbReference>
<evidence type="ECO:0000313" key="2">
    <source>
        <dbReference type="EMBL" id="MBE9374592.1"/>
    </source>
</evidence>
<evidence type="ECO:0000256" key="1">
    <source>
        <dbReference type="SAM" id="MobiDB-lite"/>
    </source>
</evidence>
<dbReference type="EMBL" id="JADEYC010000014">
    <property type="protein sequence ID" value="MBE9374592.1"/>
    <property type="molecule type" value="Genomic_DNA"/>
</dbReference>
<protein>
    <submittedName>
        <fullName evidence="2">Uncharacterized protein</fullName>
    </submittedName>
</protein>
<dbReference type="AlphaFoldDB" id="A0A929BBP5"/>
<sequence length="129" mass="14440">MEGQVYVRPHGEAVYVFGLVEYVRRVSGEEDDAQAHRCVEVPGFADFDAFRQWCWAYRRERARRQTPKPITPTPLRSEEVSSFPNVSASIAHRNPVASSHIVSAASLNDDGVHRSNGSSSPTERRSAKL</sequence>
<accession>A0A929BBP5</accession>
<dbReference type="Proteomes" id="UP000598360">
    <property type="component" value="Unassembled WGS sequence"/>
</dbReference>
<gene>
    <name evidence="2" type="ORF">IQ251_09045</name>
</gene>
<organism evidence="2 3">
    <name type="scientific">Saccharopolyspora montiporae</name>
    <dbReference type="NCBI Taxonomy" id="2781240"/>
    <lineage>
        <taxon>Bacteria</taxon>
        <taxon>Bacillati</taxon>
        <taxon>Actinomycetota</taxon>
        <taxon>Actinomycetes</taxon>
        <taxon>Pseudonocardiales</taxon>
        <taxon>Pseudonocardiaceae</taxon>
        <taxon>Saccharopolyspora</taxon>
    </lineage>
</organism>
<reference evidence="2" key="1">
    <citation type="submission" date="2020-10" db="EMBL/GenBank/DDBJ databases">
        <title>Diversity and distribution of actinomycetes associated with coral in the coast of Hainan.</title>
        <authorList>
            <person name="Li F."/>
        </authorList>
    </citation>
    <scope>NUCLEOTIDE SEQUENCE</scope>
    <source>
        <strain evidence="2">HNM0983</strain>
    </source>
</reference>
<keyword evidence="3" id="KW-1185">Reference proteome</keyword>
<evidence type="ECO:0000313" key="3">
    <source>
        <dbReference type="Proteomes" id="UP000598360"/>
    </source>
</evidence>
<comment type="caution">
    <text evidence="2">The sequence shown here is derived from an EMBL/GenBank/DDBJ whole genome shotgun (WGS) entry which is preliminary data.</text>
</comment>
<feature type="region of interest" description="Disordered" evidence="1">
    <location>
        <begin position="63"/>
        <end position="84"/>
    </location>
</feature>
<feature type="region of interest" description="Disordered" evidence="1">
    <location>
        <begin position="101"/>
        <end position="129"/>
    </location>
</feature>